<evidence type="ECO:0000256" key="14">
    <source>
        <dbReference type="PROSITE-ProRule" id="PRU01360"/>
    </source>
</evidence>
<proteinExistence type="inferred from homology"/>
<keyword evidence="20" id="KW-1185">Reference proteome</keyword>
<dbReference type="PROSITE" id="PS01156">
    <property type="entry name" value="TONB_DEPENDENT_REC_2"/>
    <property type="match status" value="1"/>
</dbReference>
<evidence type="ECO:0000256" key="11">
    <source>
        <dbReference type="ARBA" id="ARBA00023136"/>
    </source>
</evidence>
<evidence type="ECO:0000256" key="16">
    <source>
        <dbReference type="RuleBase" id="RU003357"/>
    </source>
</evidence>
<keyword evidence="13 14" id="KW-0998">Cell outer membrane</keyword>
<feature type="domain" description="Secretin/TonB short N-terminal" evidence="18">
    <location>
        <begin position="74"/>
        <end position="125"/>
    </location>
</feature>
<keyword evidence="8" id="KW-0408">Iron</keyword>
<evidence type="ECO:0000256" key="1">
    <source>
        <dbReference type="ARBA" id="ARBA00004571"/>
    </source>
</evidence>
<evidence type="ECO:0000256" key="12">
    <source>
        <dbReference type="ARBA" id="ARBA00023170"/>
    </source>
</evidence>
<evidence type="ECO:0000256" key="13">
    <source>
        <dbReference type="ARBA" id="ARBA00023237"/>
    </source>
</evidence>
<dbReference type="Proteomes" id="UP001617669">
    <property type="component" value="Unassembled WGS sequence"/>
</dbReference>
<dbReference type="NCBIfam" id="TIGR01783">
    <property type="entry name" value="TonB-siderophor"/>
    <property type="match status" value="1"/>
</dbReference>
<dbReference type="CDD" id="cd01347">
    <property type="entry name" value="ligand_gated_channel"/>
    <property type="match status" value="1"/>
</dbReference>
<keyword evidence="12 19" id="KW-0675">Receptor</keyword>
<comment type="similarity">
    <text evidence="2 14 16">Belongs to the TonB-dependent receptor family.</text>
</comment>
<dbReference type="InterPro" id="IPR000531">
    <property type="entry name" value="Beta-barrel_TonB"/>
</dbReference>
<dbReference type="SMART" id="SM00965">
    <property type="entry name" value="STN"/>
    <property type="match status" value="1"/>
</dbReference>
<evidence type="ECO:0000256" key="2">
    <source>
        <dbReference type="ARBA" id="ARBA00009810"/>
    </source>
</evidence>
<evidence type="ECO:0000256" key="17">
    <source>
        <dbReference type="SAM" id="MobiDB-lite"/>
    </source>
</evidence>
<comment type="caution">
    <text evidence="19">The sequence shown here is derived from an EMBL/GenBank/DDBJ whole genome shotgun (WGS) entry which is preliminary data.</text>
</comment>
<dbReference type="Pfam" id="PF00593">
    <property type="entry name" value="TonB_dep_Rec_b-barrel"/>
    <property type="match status" value="1"/>
</dbReference>
<name>A0ABW8GIK3_9PROT</name>
<keyword evidence="9" id="KW-0406">Ion transport</keyword>
<keyword evidence="10 16" id="KW-0798">TonB box</keyword>
<keyword evidence="11 14" id="KW-0472">Membrane</keyword>
<comment type="subcellular location">
    <subcellularLocation>
        <location evidence="1 14">Cell outer membrane</location>
        <topology evidence="1 14">Multi-pass membrane protein</topology>
    </subcellularLocation>
</comment>
<evidence type="ECO:0000256" key="4">
    <source>
        <dbReference type="ARBA" id="ARBA00022452"/>
    </source>
</evidence>
<evidence type="ECO:0000256" key="3">
    <source>
        <dbReference type="ARBA" id="ARBA00022448"/>
    </source>
</evidence>
<dbReference type="PROSITE" id="PS52016">
    <property type="entry name" value="TONB_DEPENDENT_REC_3"/>
    <property type="match status" value="1"/>
</dbReference>
<dbReference type="EMBL" id="JBIWXY010000001">
    <property type="protein sequence ID" value="MFJ5445178.1"/>
    <property type="molecule type" value="Genomic_DNA"/>
</dbReference>
<feature type="region of interest" description="Disordered" evidence="17">
    <location>
        <begin position="507"/>
        <end position="526"/>
    </location>
</feature>
<evidence type="ECO:0000313" key="19">
    <source>
        <dbReference type="EMBL" id="MFJ5445178.1"/>
    </source>
</evidence>
<keyword evidence="3 14" id="KW-0813">Transport</keyword>
<gene>
    <name evidence="19" type="ORF">ACIKP9_02940</name>
</gene>
<dbReference type="InterPro" id="IPR036942">
    <property type="entry name" value="Beta-barrel_TonB_sf"/>
</dbReference>
<dbReference type="InterPro" id="IPR010105">
    <property type="entry name" value="TonB_sidphr_rcpt"/>
</dbReference>
<evidence type="ECO:0000256" key="15">
    <source>
        <dbReference type="PROSITE-ProRule" id="PRU10144"/>
    </source>
</evidence>
<feature type="short sequence motif" description="TonB C-terminal box" evidence="15">
    <location>
        <begin position="798"/>
        <end position="815"/>
    </location>
</feature>
<dbReference type="Gene3D" id="3.55.50.30">
    <property type="match status" value="1"/>
</dbReference>
<dbReference type="PANTHER" id="PTHR32552:SF82">
    <property type="entry name" value="FCUA PROTEIN"/>
    <property type="match status" value="1"/>
</dbReference>
<evidence type="ECO:0000256" key="8">
    <source>
        <dbReference type="ARBA" id="ARBA00023004"/>
    </source>
</evidence>
<evidence type="ECO:0000259" key="18">
    <source>
        <dbReference type="SMART" id="SM00965"/>
    </source>
</evidence>
<evidence type="ECO:0000256" key="9">
    <source>
        <dbReference type="ARBA" id="ARBA00023065"/>
    </source>
</evidence>
<keyword evidence="7" id="KW-0732">Signal</keyword>
<sequence>MTYQLPEQSSGLPSSQHKIRQTVCHALVVLALGSTFSPITYAQENIAAERQQQYKIAAGSLEDALAEFAQQAGILISFEPELVSGKQSSGLQGNYTAKQAVSKLLQGTGLDQVVRENGTWGLRKLPSTQLQQGGSLPEVKVKAGRQSESVEELPQVYNGGQVASGARAGILGNRDFMDTPFSITSYTRELIQNQQATTVADIIANDPSVRSTNARGGRFDQFTVRGFNLPSSNLALNGLYGVVPSYAVAAESIERVEVLKGASTLLNGMAPTGAVGGAINIVPKRATDKNINQLTTSFASKEQLGAHLDLGRRFGPDNSVGIRVNGAYRTPGETAFDHQSTEQTVGTVAIDYKGAQLKLSLDAGYQQRNIDAPPERVSLDTSIVPDAKRIDRNFAPRWTYTNTKDTYAALRAEYDFTPHFNGYAAIGGRKGENAFLRSNPDIDALGNFATDPSLFYRDERVFSAEAGLRSKFSTGPLAHTVTLGMSKYRQVFGNRIYNLSGSSNSNIYSPTRTTRPNTQGFSQHTPKSGLSDLESIALTDAISILDDRLLVVIGARSQRVQVDTFNASEIRSQHYNQQALTPAAAVVFKLQDNVSIYANYMESLSPGGTAPTNATVNNPGEVLPPIKSKQVETGVKIDNGRFANTFSLFRIEQPNAFTENRIFGLNGEQRNVGLEWNIFGEPVKGLRTLGGIMLLDSKLTKTVNGTNDGARSPATSRANVNLGMEWDTPFYEGLTLTARTLYSSSQYLDNANTQKVPNWIRFDIGARYVTSANGHPITLRANVENLFDRSYWASASGGLTISTPRTLLLSATVDF</sequence>
<evidence type="ECO:0000256" key="5">
    <source>
        <dbReference type="ARBA" id="ARBA00022496"/>
    </source>
</evidence>
<dbReference type="InterPro" id="IPR010917">
    <property type="entry name" value="TonB_rcpt_CS"/>
</dbReference>
<accession>A0ABW8GIK3</accession>
<organism evidence="19 20">
    <name type="scientific">Methylobacillus methanolivorans</name>
    <dbReference type="NCBI Taxonomy" id="1848927"/>
    <lineage>
        <taxon>Bacteria</taxon>
        <taxon>Pseudomonadati</taxon>
        <taxon>Pseudomonadota</taxon>
        <taxon>Betaproteobacteria</taxon>
        <taxon>Nitrosomonadales</taxon>
        <taxon>Methylophilaceae</taxon>
        <taxon>Methylobacillus</taxon>
    </lineage>
</organism>
<keyword evidence="6 14" id="KW-0812">Transmembrane</keyword>
<reference evidence="19 20" key="1">
    <citation type="submission" date="2024-11" db="EMBL/GenBank/DDBJ databases">
        <authorList>
            <person name="Kaparullina E.N."/>
            <person name="Delegan Y.A."/>
            <person name="Doronina N.V."/>
        </authorList>
    </citation>
    <scope>NUCLEOTIDE SEQUENCE [LARGE SCALE GENOMIC DNA]</scope>
    <source>
        <strain evidence="19 20">7sh_L</strain>
    </source>
</reference>
<dbReference type="Gene3D" id="2.40.170.20">
    <property type="entry name" value="TonB-dependent receptor, beta-barrel domain"/>
    <property type="match status" value="1"/>
</dbReference>
<dbReference type="Gene3D" id="2.170.130.10">
    <property type="entry name" value="TonB-dependent receptor, plug domain"/>
    <property type="match status" value="1"/>
</dbReference>
<dbReference type="Pfam" id="PF07660">
    <property type="entry name" value="STN"/>
    <property type="match status" value="1"/>
</dbReference>
<dbReference type="InterPro" id="IPR011662">
    <property type="entry name" value="Secretin/TonB_short_N"/>
</dbReference>
<dbReference type="InterPro" id="IPR039426">
    <property type="entry name" value="TonB-dep_rcpt-like"/>
</dbReference>
<dbReference type="RefSeq" id="WP_400879087.1">
    <property type="nucleotide sequence ID" value="NZ_JBIWXY010000001.1"/>
</dbReference>
<dbReference type="SUPFAM" id="SSF56935">
    <property type="entry name" value="Porins"/>
    <property type="match status" value="1"/>
</dbReference>
<protein>
    <submittedName>
        <fullName evidence="19">TonB-dependent siderophore receptor</fullName>
    </submittedName>
</protein>
<evidence type="ECO:0000256" key="6">
    <source>
        <dbReference type="ARBA" id="ARBA00022692"/>
    </source>
</evidence>
<keyword evidence="4 14" id="KW-1134">Transmembrane beta strand</keyword>
<dbReference type="InterPro" id="IPR012910">
    <property type="entry name" value="Plug_dom"/>
</dbReference>
<dbReference type="Pfam" id="PF07715">
    <property type="entry name" value="Plug"/>
    <property type="match status" value="1"/>
</dbReference>
<evidence type="ECO:0000256" key="7">
    <source>
        <dbReference type="ARBA" id="ARBA00022729"/>
    </source>
</evidence>
<evidence type="ECO:0000256" key="10">
    <source>
        <dbReference type="ARBA" id="ARBA00023077"/>
    </source>
</evidence>
<evidence type="ECO:0000313" key="20">
    <source>
        <dbReference type="Proteomes" id="UP001617669"/>
    </source>
</evidence>
<dbReference type="PANTHER" id="PTHR32552">
    <property type="entry name" value="FERRICHROME IRON RECEPTOR-RELATED"/>
    <property type="match status" value="1"/>
</dbReference>
<keyword evidence="5" id="KW-0410">Iron transport</keyword>
<dbReference type="InterPro" id="IPR037066">
    <property type="entry name" value="Plug_dom_sf"/>
</dbReference>